<evidence type="ECO:0000256" key="7">
    <source>
        <dbReference type="ARBA" id="ARBA00023242"/>
    </source>
</evidence>
<evidence type="ECO:0000256" key="6">
    <source>
        <dbReference type="ARBA" id="ARBA00022691"/>
    </source>
</evidence>
<keyword evidence="3" id="KW-0158">Chromosome</keyword>
<dbReference type="Proteomes" id="UP000247810">
    <property type="component" value="Unassembled WGS sequence"/>
</dbReference>
<comment type="subcellular location">
    <subcellularLocation>
        <location evidence="2">Chromosome</location>
    </subcellularLocation>
    <subcellularLocation>
        <location evidence="1">Nucleus</location>
    </subcellularLocation>
</comment>
<dbReference type="STRING" id="1448320.A0A319DCW3"/>
<evidence type="ECO:0000256" key="4">
    <source>
        <dbReference type="ARBA" id="ARBA00022603"/>
    </source>
</evidence>
<dbReference type="SUPFAM" id="SSF82199">
    <property type="entry name" value="SET domain"/>
    <property type="match status" value="1"/>
</dbReference>
<dbReference type="InterPro" id="IPR001214">
    <property type="entry name" value="SET_dom"/>
</dbReference>
<dbReference type="AlphaFoldDB" id="A0A319DCW3"/>
<evidence type="ECO:0000256" key="3">
    <source>
        <dbReference type="ARBA" id="ARBA00022454"/>
    </source>
</evidence>
<dbReference type="Gene3D" id="2.170.270.10">
    <property type="entry name" value="SET domain"/>
    <property type="match status" value="1"/>
</dbReference>
<proteinExistence type="predicted"/>
<dbReference type="InterPro" id="IPR046341">
    <property type="entry name" value="SET_dom_sf"/>
</dbReference>
<keyword evidence="4 9" id="KW-0489">Methyltransferase</keyword>
<name>A0A319DCW3_9EURO</name>
<dbReference type="GO" id="GO:0005694">
    <property type="term" value="C:chromosome"/>
    <property type="evidence" value="ECO:0007669"/>
    <property type="project" value="UniProtKB-SubCell"/>
</dbReference>
<keyword evidence="6" id="KW-0949">S-adenosyl-L-methionine</keyword>
<evidence type="ECO:0000259" key="8">
    <source>
        <dbReference type="PROSITE" id="PS50280"/>
    </source>
</evidence>
<organism evidence="9 10">
    <name type="scientific">Aspergillus ellipticus CBS 707.79</name>
    <dbReference type="NCBI Taxonomy" id="1448320"/>
    <lineage>
        <taxon>Eukaryota</taxon>
        <taxon>Fungi</taxon>
        <taxon>Dikarya</taxon>
        <taxon>Ascomycota</taxon>
        <taxon>Pezizomycotina</taxon>
        <taxon>Eurotiomycetes</taxon>
        <taxon>Eurotiomycetidae</taxon>
        <taxon>Eurotiales</taxon>
        <taxon>Aspergillaceae</taxon>
        <taxon>Aspergillus</taxon>
        <taxon>Aspergillus subgen. Circumdati</taxon>
    </lineage>
</organism>
<sequence>GLRTKHAFTSNQMILEYIGEIVTKDECLDRMGNAYKSDKVGDFYLLAIDRNFVIDATKRGSLARFVNHSCQPNCRVESWIVGQEPRLALFANSRIEVNEELTFDYQFKPFSRQVDKCKCGSIRCRGVL</sequence>
<keyword evidence="5 9" id="KW-0808">Transferase</keyword>
<evidence type="ECO:0000256" key="2">
    <source>
        <dbReference type="ARBA" id="ARBA00004286"/>
    </source>
</evidence>
<evidence type="ECO:0000313" key="10">
    <source>
        <dbReference type="Proteomes" id="UP000247810"/>
    </source>
</evidence>
<dbReference type="PROSITE" id="PS50280">
    <property type="entry name" value="SET"/>
    <property type="match status" value="1"/>
</dbReference>
<dbReference type="GO" id="GO:0005634">
    <property type="term" value="C:nucleus"/>
    <property type="evidence" value="ECO:0007669"/>
    <property type="project" value="UniProtKB-SubCell"/>
</dbReference>
<dbReference type="Pfam" id="PF00856">
    <property type="entry name" value="SET"/>
    <property type="match status" value="1"/>
</dbReference>
<accession>A0A319DCW3</accession>
<dbReference type="OrthoDB" id="422362at2759"/>
<feature type="non-terminal residue" evidence="9">
    <location>
        <position position="128"/>
    </location>
</feature>
<dbReference type="GO" id="GO:0032259">
    <property type="term" value="P:methylation"/>
    <property type="evidence" value="ECO:0007669"/>
    <property type="project" value="UniProtKB-KW"/>
</dbReference>
<feature type="non-terminal residue" evidence="9">
    <location>
        <position position="1"/>
    </location>
</feature>
<reference evidence="9 10" key="1">
    <citation type="submission" date="2018-02" db="EMBL/GenBank/DDBJ databases">
        <title>The genomes of Aspergillus section Nigri reveals drivers in fungal speciation.</title>
        <authorList>
            <consortium name="DOE Joint Genome Institute"/>
            <person name="Vesth T.C."/>
            <person name="Nybo J."/>
            <person name="Theobald S."/>
            <person name="Brandl J."/>
            <person name="Frisvad J.C."/>
            <person name="Nielsen K.F."/>
            <person name="Lyhne E.K."/>
            <person name="Kogle M.E."/>
            <person name="Kuo A."/>
            <person name="Riley R."/>
            <person name="Clum A."/>
            <person name="Nolan M."/>
            <person name="Lipzen A."/>
            <person name="Salamov A."/>
            <person name="Henrissat B."/>
            <person name="Wiebenga A."/>
            <person name="De vries R.P."/>
            <person name="Grigoriev I.V."/>
            <person name="Mortensen U.H."/>
            <person name="Andersen M.R."/>
            <person name="Baker S.E."/>
        </authorList>
    </citation>
    <scope>NUCLEOTIDE SEQUENCE [LARGE SCALE GENOMIC DNA]</scope>
    <source>
        <strain evidence="9 10">CBS 707.79</strain>
    </source>
</reference>
<gene>
    <name evidence="9" type="ORF">BO71DRAFT_284796</name>
</gene>
<evidence type="ECO:0000256" key="1">
    <source>
        <dbReference type="ARBA" id="ARBA00004123"/>
    </source>
</evidence>
<dbReference type="PANTHER" id="PTHR22884">
    <property type="entry name" value="SET DOMAIN PROTEINS"/>
    <property type="match status" value="1"/>
</dbReference>
<protein>
    <submittedName>
        <fullName evidence="9">Histone-lysine N-methyltransferase ash1</fullName>
    </submittedName>
</protein>
<dbReference type="GO" id="GO:0008168">
    <property type="term" value="F:methyltransferase activity"/>
    <property type="evidence" value="ECO:0007669"/>
    <property type="project" value="UniProtKB-KW"/>
</dbReference>
<feature type="domain" description="SET" evidence="8">
    <location>
        <begin position="1"/>
        <end position="106"/>
    </location>
</feature>
<evidence type="ECO:0000256" key="5">
    <source>
        <dbReference type="ARBA" id="ARBA00022679"/>
    </source>
</evidence>
<keyword evidence="10" id="KW-1185">Reference proteome</keyword>
<dbReference type="VEuPathDB" id="FungiDB:BO71DRAFT_284796"/>
<dbReference type="EMBL" id="KZ825859">
    <property type="protein sequence ID" value="PYH95101.1"/>
    <property type="molecule type" value="Genomic_DNA"/>
</dbReference>
<dbReference type="InterPro" id="IPR050777">
    <property type="entry name" value="SET2_Histone-Lys_MeTrsfase"/>
</dbReference>
<evidence type="ECO:0000313" key="9">
    <source>
        <dbReference type="EMBL" id="PYH95101.1"/>
    </source>
</evidence>
<dbReference type="SMART" id="SM00317">
    <property type="entry name" value="SET"/>
    <property type="match status" value="1"/>
</dbReference>
<keyword evidence="7" id="KW-0539">Nucleus</keyword>